<evidence type="ECO:0000313" key="2">
    <source>
        <dbReference type="Proteomes" id="UP000499080"/>
    </source>
</evidence>
<reference evidence="1 2" key="1">
    <citation type="journal article" date="2019" name="Sci. Rep.">
        <title>Orb-weaving spider Araneus ventricosus genome elucidates the spidroin gene catalogue.</title>
        <authorList>
            <person name="Kono N."/>
            <person name="Nakamura H."/>
            <person name="Ohtoshi R."/>
            <person name="Moran D.A.P."/>
            <person name="Shinohara A."/>
            <person name="Yoshida Y."/>
            <person name="Fujiwara M."/>
            <person name="Mori M."/>
            <person name="Tomita M."/>
            <person name="Arakawa K."/>
        </authorList>
    </citation>
    <scope>NUCLEOTIDE SEQUENCE [LARGE SCALE GENOMIC DNA]</scope>
</reference>
<protein>
    <submittedName>
        <fullName evidence="1">Uncharacterized protein</fullName>
    </submittedName>
</protein>
<gene>
    <name evidence="1" type="ORF">AVEN_208420_1</name>
</gene>
<dbReference type="Proteomes" id="UP000499080">
    <property type="component" value="Unassembled WGS sequence"/>
</dbReference>
<sequence length="93" mass="10811">MGQLMACIRDTWRPRNEHADLCSLISGHDRSLTFVRGRHFFPTCRKSGKTSKGYILSCLELDRTHAPVPEAITATEQVEWTWDYLEMNRSDLR</sequence>
<accession>A0A4Y2EHC1</accession>
<dbReference type="EMBL" id="BGPR01000580">
    <property type="protein sequence ID" value="GBM27254.1"/>
    <property type="molecule type" value="Genomic_DNA"/>
</dbReference>
<evidence type="ECO:0000313" key="1">
    <source>
        <dbReference type="EMBL" id="GBM27254.1"/>
    </source>
</evidence>
<keyword evidence="2" id="KW-1185">Reference proteome</keyword>
<name>A0A4Y2EHC1_ARAVE</name>
<comment type="caution">
    <text evidence="1">The sequence shown here is derived from an EMBL/GenBank/DDBJ whole genome shotgun (WGS) entry which is preliminary data.</text>
</comment>
<proteinExistence type="predicted"/>
<organism evidence="1 2">
    <name type="scientific">Araneus ventricosus</name>
    <name type="common">Orbweaver spider</name>
    <name type="synonym">Epeira ventricosa</name>
    <dbReference type="NCBI Taxonomy" id="182803"/>
    <lineage>
        <taxon>Eukaryota</taxon>
        <taxon>Metazoa</taxon>
        <taxon>Ecdysozoa</taxon>
        <taxon>Arthropoda</taxon>
        <taxon>Chelicerata</taxon>
        <taxon>Arachnida</taxon>
        <taxon>Araneae</taxon>
        <taxon>Araneomorphae</taxon>
        <taxon>Entelegynae</taxon>
        <taxon>Araneoidea</taxon>
        <taxon>Araneidae</taxon>
        <taxon>Araneus</taxon>
    </lineage>
</organism>
<dbReference type="AlphaFoldDB" id="A0A4Y2EHC1"/>